<evidence type="ECO:0000259" key="2">
    <source>
        <dbReference type="Pfam" id="PF01337"/>
    </source>
</evidence>
<protein>
    <submittedName>
        <fullName evidence="3">Barstar family protein</fullName>
    </submittedName>
</protein>
<gene>
    <name evidence="3" type="ORF">RM649_19475</name>
</gene>
<dbReference type="SUPFAM" id="SSF52038">
    <property type="entry name" value="Barstar-related"/>
    <property type="match status" value="1"/>
</dbReference>
<sequence>MGSVSAGAGFKYSLASDDDGRDFWGFARDARGLFCVSEDGFRQVDLLGCVPSGGLLAALDHVGSHRARPGNADLALLDAEGVEMGSYFVNDVAPIAAEASALGAGLVDVTVQLWCDQMLPGSDRMWELLRTGQLNRKGLWHPLDQQGRRAWLSVALWSSEYRRRGKGADVAPGRVFVLDGQQVHDVDSFYCAIGEAVNGPGGYFGWNLDALHDCLRGGWGAAPPFTLEWRYAEVARSRLAKRRAVRGDPATLFELILHILAEHDVEVVLV</sequence>
<reference evidence="4" key="1">
    <citation type="submission" date="2023-07" db="EMBL/GenBank/DDBJ databases">
        <title>30 novel species of actinomycetes from the DSMZ collection.</title>
        <authorList>
            <person name="Nouioui I."/>
        </authorList>
    </citation>
    <scope>NUCLEOTIDE SEQUENCE [LARGE SCALE GENOMIC DNA]</scope>
    <source>
        <strain evidence="4">DSM 41770</strain>
    </source>
</reference>
<organism evidence="3 4">
    <name type="scientific">Streptomyces salyersiae</name>
    <dbReference type="NCBI Taxonomy" id="3075530"/>
    <lineage>
        <taxon>Bacteria</taxon>
        <taxon>Bacillati</taxon>
        <taxon>Actinomycetota</taxon>
        <taxon>Actinomycetes</taxon>
        <taxon>Kitasatosporales</taxon>
        <taxon>Streptomycetaceae</taxon>
        <taxon>Streptomyces</taxon>
    </lineage>
</organism>
<dbReference type="Gene3D" id="3.30.370.10">
    <property type="entry name" value="Barstar-like"/>
    <property type="match status" value="1"/>
</dbReference>
<dbReference type="Pfam" id="PF01337">
    <property type="entry name" value="Barstar"/>
    <property type="match status" value="1"/>
</dbReference>
<dbReference type="EMBL" id="JAVREX010000008">
    <property type="protein sequence ID" value="MDT0429814.1"/>
    <property type="molecule type" value="Genomic_DNA"/>
</dbReference>
<dbReference type="InterPro" id="IPR000468">
    <property type="entry name" value="Barstar"/>
</dbReference>
<evidence type="ECO:0000256" key="1">
    <source>
        <dbReference type="ARBA" id="ARBA00006845"/>
    </source>
</evidence>
<name>A0ABU2RPE3_9ACTN</name>
<comment type="caution">
    <text evidence="3">The sequence shown here is derived from an EMBL/GenBank/DDBJ whole genome shotgun (WGS) entry which is preliminary data.</text>
</comment>
<dbReference type="InterPro" id="IPR035905">
    <property type="entry name" value="Barstar-like_sf"/>
</dbReference>
<feature type="domain" description="Barstar (barnase inhibitor)" evidence="2">
    <location>
        <begin position="174"/>
        <end position="242"/>
    </location>
</feature>
<accession>A0ABU2RPE3</accession>
<dbReference type="Proteomes" id="UP001183777">
    <property type="component" value="Unassembled WGS sequence"/>
</dbReference>
<keyword evidence="4" id="KW-1185">Reference proteome</keyword>
<evidence type="ECO:0000313" key="4">
    <source>
        <dbReference type="Proteomes" id="UP001183777"/>
    </source>
</evidence>
<comment type="similarity">
    <text evidence="1">Belongs to the barstar family.</text>
</comment>
<proteinExistence type="inferred from homology"/>
<dbReference type="RefSeq" id="WP_311658041.1">
    <property type="nucleotide sequence ID" value="NZ_JAVREX010000008.1"/>
</dbReference>
<evidence type="ECO:0000313" key="3">
    <source>
        <dbReference type="EMBL" id="MDT0429814.1"/>
    </source>
</evidence>